<evidence type="ECO:0000313" key="1">
    <source>
        <dbReference type="EMBL" id="KCW78218.1"/>
    </source>
</evidence>
<dbReference type="AlphaFoldDB" id="A0A059CIC5"/>
<gene>
    <name evidence="1" type="ORF">EUGRSUZ_D02403</name>
</gene>
<reference evidence="1" key="1">
    <citation type="submission" date="2013-07" db="EMBL/GenBank/DDBJ databases">
        <title>The genome of Eucalyptus grandis.</title>
        <authorList>
            <person name="Schmutz J."/>
            <person name="Hayes R."/>
            <person name="Myburg A."/>
            <person name="Tuskan G."/>
            <person name="Grattapaglia D."/>
            <person name="Rokhsar D.S."/>
        </authorList>
    </citation>
    <scope>NUCLEOTIDE SEQUENCE</scope>
    <source>
        <tissue evidence="1">Leaf extractions</tissue>
    </source>
</reference>
<dbReference type="EMBL" id="KK198756">
    <property type="protein sequence ID" value="KCW78218.1"/>
    <property type="molecule type" value="Genomic_DNA"/>
</dbReference>
<sequence>MRFAVKFLSLHGSKEDLRADRDGYPFTSTICFLLTYEKNINKCIESPKICQKLFGDSPSMDQNIYIKEEKAERPCSFLGGWRSQLEWAALIDPLHL</sequence>
<dbReference type="InParanoid" id="A0A059CIC5"/>
<organism evidence="1">
    <name type="scientific">Eucalyptus grandis</name>
    <name type="common">Flooded gum</name>
    <dbReference type="NCBI Taxonomy" id="71139"/>
    <lineage>
        <taxon>Eukaryota</taxon>
        <taxon>Viridiplantae</taxon>
        <taxon>Streptophyta</taxon>
        <taxon>Embryophyta</taxon>
        <taxon>Tracheophyta</taxon>
        <taxon>Spermatophyta</taxon>
        <taxon>Magnoliopsida</taxon>
        <taxon>eudicotyledons</taxon>
        <taxon>Gunneridae</taxon>
        <taxon>Pentapetalae</taxon>
        <taxon>rosids</taxon>
        <taxon>malvids</taxon>
        <taxon>Myrtales</taxon>
        <taxon>Myrtaceae</taxon>
        <taxon>Myrtoideae</taxon>
        <taxon>Eucalypteae</taxon>
        <taxon>Eucalyptus</taxon>
    </lineage>
</organism>
<dbReference type="Gramene" id="KCW78218">
    <property type="protein sequence ID" value="KCW78218"/>
    <property type="gene ID" value="EUGRSUZ_D02403"/>
</dbReference>
<name>A0A059CIC5_EUCGR</name>
<protein>
    <submittedName>
        <fullName evidence="1">Uncharacterized protein</fullName>
    </submittedName>
</protein>
<proteinExistence type="predicted"/>
<accession>A0A059CIC5</accession>